<comment type="caution">
    <text evidence="1">The sequence shown here is derived from an EMBL/GenBank/DDBJ whole genome shotgun (WGS) entry which is preliminary data.</text>
</comment>
<gene>
    <name evidence="1" type="ORF">XENOCAPTIV_027231</name>
</gene>
<protein>
    <submittedName>
        <fullName evidence="1">Uncharacterized protein</fullName>
    </submittedName>
</protein>
<dbReference type="Proteomes" id="UP001434883">
    <property type="component" value="Unassembled WGS sequence"/>
</dbReference>
<evidence type="ECO:0000313" key="2">
    <source>
        <dbReference type="Proteomes" id="UP001434883"/>
    </source>
</evidence>
<keyword evidence="2" id="KW-1185">Reference proteome</keyword>
<evidence type="ECO:0000313" key="1">
    <source>
        <dbReference type="EMBL" id="MEQ2196436.1"/>
    </source>
</evidence>
<name>A0ABV0QKU5_9TELE</name>
<proteinExistence type="predicted"/>
<dbReference type="EMBL" id="JAHRIN010016875">
    <property type="protein sequence ID" value="MEQ2196436.1"/>
    <property type="molecule type" value="Genomic_DNA"/>
</dbReference>
<accession>A0ABV0QKU5</accession>
<reference evidence="1 2" key="1">
    <citation type="submission" date="2021-06" db="EMBL/GenBank/DDBJ databases">
        <authorList>
            <person name="Palmer J.M."/>
        </authorList>
    </citation>
    <scope>NUCLEOTIDE SEQUENCE [LARGE SCALE GENOMIC DNA]</scope>
    <source>
        <strain evidence="1 2">XC_2019</strain>
        <tissue evidence="1">Muscle</tissue>
    </source>
</reference>
<organism evidence="1 2">
    <name type="scientific">Xenoophorus captivus</name>
    <dbReference type="NCBI Taxonomy" id="1517983"/>
    <lineage>
        <taxon>Eukaryota</taxon>
        <taxon>Metazoa</taxon>
        <taxon>Chordata</taxon>
        <taxon>Craniata</taxon>
        <taxon>Vertebrata</taxon>
        <taxon>Euteleostomi</taxon>
        <taxon>Actinopterygii</taxon>
        <taxon>Neopterygii</taxon>
        <taxon>Teleostei</taxon>
        <taxon>Neoteleostei</taxon>
        <taxon>Acanthomorphata</taxon>
        <taxon>Ovalentaria</taxon>
        <taxon>Atherinomorphae</taxon>
        <taxon>Cyprinodontiformes</taxon>
        <taxon>Goodeidae</taxon>
        <taxon>Xenoophorus</taxon>
    </lineage>
</organism>
<sequence length="128" mass="14844">MPSEMIVCIDSYLQRRFPGRYYISSGFTHNFKCIFKRCLNCSSMISSTLICCVLVLEKHPHSMMLLSTKLINLKFWSHFTRALSSTYAESYTWFVVNFKQTSIWLSSCQSCGNVQICSEILKAWNIVL</sequence>